<dbReference type="GO" id="GO:0002949">
    <property type="term" value="P:tRNA threonylcarbamoyladenosine modification"/>
    <property type="evidence" value="ECO:0007669"/>
    <property type="project" value="UniProtKB-UniRule"/>
</dbReference>
<keyword evidence="2 6" id="KW-0819">tRNA processing</keyword>
<feature type="binding site" evidence="6">
    <location>
        <position position="341"/>
    </location>
    <ligand>
        <name>substrate</name>
    </ligand>
</feature>
<name>A0A1F6VSY1_9BACT</name>
<dbReference type="PANTHER" id="PTHR11735">
    <property type="entry name" value="TRNA N6-ADENOSINE THREONYLCARBAMOYLTRANSFERASE"/>
    <property type="match status" value="1"/>
</dbReference>
<dbReference type="SUPFAM" id="SSF53067">
    <property type="entry name" value="Actin-like ATPase domain"/>
    <property type="match status" value="3"/>
</dbReference>
<dbReference type="GO" id="GO:0061711">
    <property type="term" value="F:tRNA N(6)-L-threonylcarbamoyladenine synthase activity"/>
    <property type="evidence" value="ECO:0007669"/>
    <property type="project" value="UniProtKB-EC"/>
</dbReference>
<comment type="similarity">
    <text evidence="6">Belongs to the KAE1 / TsaD family.</text>
</comment>
<dbReference type="AlphaFoldDB" id="A0A1F6VSY1"/>
<evidence type="ECO:0000259" key="7">
    <source>
        <dbReference type="Pfam" id="PF00814"/>
    </source>
</evidence>
<dbReference type="InterPro" id="IPR017860">
    <property type="entry name" value="Peptidase_M22_CS"/>
</dbReference>
<dbReference type="InterPro" id="IPR022450">
    <property type="entry name" value="TsaD"/>
</dbReference>
<dbReference type="InterPro" id="IPR017861">
    <property type="entry name" value="KAE1/TsaD"/>
</dbReference>
<dbReference type="InterPro" id="IPR043129">
    <property type="entry name" value="ATPase_NBD"/>
</dbReference>
<feature type="domain" description="Gcp-like" evidence="7">
    <location>
        <begin position="117"/>
        <end position="377"/>
    </location>
</feature>
<feature type="binding site" evidence="6">
    <location>
        <position position="234"/>
    </location>
    <ligand>
        <name>substrate</name>
    </ligand>
</feature>
<evidence type="ECO:0000256" key="4">
    <source>
        <dbReference type="ARBA" id="ARBA00023315"/>
    </source>
</evidence>
<keyword evidence="1 6" id="KW-0808">Transferase</keyword>
<reference evidence="8 9" key="1">
    <citation type="journal article" date="2016" name="Nat. Commun.">
        <title>Thousands of microbial genomes shed light on interconnected biogeochemical processes in an aquifer system.</title>
        <authorList>
            <person name="Anantharaman K."/>
            <person name="Brown C.T."/>
            <person name="Hug L.A."/>
            <person name="Sharon I."/>
            <person name="Castelle C.J."/>
            <person name="Probst A.J."/>
            <person name="Thomas B.C."/>
            <person name="Singh A."/>
            <person name="Wilkins M.J."/>
            <person name="Karaoz U."/>
            <person name="Brodie E.L."/>
            <person name="Williams K.H."/>
            <person name="Hubbard S.S."/>
            <person name="Banfield J.F."/>
        </authorList>
    </citation>
    <scope>NUCLEOTIDE SEQUENCE [LARGE SCALE GENOMIC DNA]</scope>
</reference>
<dbReference type="EMBL" id="MFUC01000004">
    <property type="protein sequence ID" value="OGI72545.1"/>
    <property type="molecule type" value="Genomic_DNA"/>
</dbReference>
<dbReference type="NCBIfam" id="TIGR00329">
    <property type="entry name" value="gcp_kae1"/>
    <property type="match status" value="1"/>
</dbReference>
<evidence type="ECO:0000313" key="9">
    <source>
        <dbReference type="Proteomes" id="UP000179686"/>
    </source>
</evidence>
<sequence length="401" mass="43176">MKILAIETSCDETAIALLEADRGLDSIGVLGNTVASQADLHAQFGGVYPALAKREHAKNIVPVLLDTLKQAGFDINVEQNNLNSFSLEQKNYLKKLFEHEPELYQIFIEHIPTITKNSKSSIDSIAVTTGPGLEPALWVGINFAKALNYVWGVPIIPVNHMEGHILSPLLNLNSSSNKKAQLPALALLISGGHTELVYVPEFGTYEKIGQTLDDAVGEAFDKVARLLGLPYPGGPHIAKLAGIDRSINPRASIDLPKPMINSGDLNFSFSGLKTAVLYMVQKLEEEAPNNTLPDTTKQNIARAFEDSVTEVLIKKVLKALDEIGGQNPIKTILVGGGVSANTFIKQGLINAVQKYDPNISVLFPTPDLSTDNAIMIGMVGILKSPLSPTGGEISANANWEL</sequence>
<dbReference type="Pfam" id="PF00814">
    <property type="entry name" value="TsaD"/>
    <property type="match status" value="2"/>
</dbReference>
<dbReference type="Proteomes" id="UP000179686">
    <property type="component" value="Unassembled WGS sequence"/>
</dbReference>
<accession>A0A1F6VSY1</accession>
<comment type="subcellular location">
    <subcellularLocation>
        <location evidence="6">Cytoplasm</location>
    </subcellularLocation>
</comment>
<dbReference type="GO" id="GO:0005737">
    <property type="term" value="C:cytoplasm"/>
    <property type="evidence" value="ECO:0007669"/>
    <property type="project" value="UniProtKB-SubCell"/>
</dbReference>
<feature type="binding site" evidence="6">
    <location>
        <position position="160"/>
    </location>
    <ligand>
        <name>Fe cation</name>
        <dbReference type="ChEBI" id="CHEBI:24875"/>
    </ligand>
</feature>
<keyword evidence="3 6" id="KW-0479">Metal-binding</keyword>
<feature type="binding site" evidence="6">
    <location>
        <position position="221"/>
    </location>
    <ligand>
        <name>substrate</name>
    </ligand>
</feature>
<keyword evidence="6" id="KW-0408">Iron</keyword>
<comment type="cofactor">
    <cofactor evidence="6">
        <name>Fe(2+)</name>
        <dbReference type="ChEBI" id="CHEBI:29033"/>
    </cofactor>
    <text evidence="6">Binds 1 Fe(2+) ion per subunit.</text>
</comment>
<comment type="caution">
    <text evidence="6">Lacks conserved residue(s) required for the propagation of feature annotation.</text>
</comment>
<gene>
    <name evidence="6" type="primary">tsaD</name>
    <name evidence="8" type="ORF">A3J61_01075</name>
</gene>
<proteinExistence type="inferred from homology"/>
<feature type="binding site" evidence="6">
    <location>
        <position position="164"/>
    </location>
    <ligand>
        <name>Fe cation</name>
        <dbReference type="ChEBI" id="CHEBI:24875"/>
    </ligand>
</feature>
<comment type="function">
    <text evidence="6">Required for the formation of a threonylcarbamoyl group on adenosine at position 37 (t(6)A37) in tRNAs that read codons beginning with adenine. Is involved in the transfer of the threonylcarbamoyl moiety of threonylcarbamoyl-AMP (TC-AMP) to the N6 group of A37, together with TsaE and TsaB. TsaD likely plays a direct catalytic role in this reaction.</text>
</comment>
<comment type="catalytic activity">
    <reaction evidence="5 6">
        <text>L-threonylcarbamoyladenylate + adenosine(37) in tRNA = N(6)-L-threonylcarbamoyladenosine(37) in tRNA + AMP + H(+)</text>
        <dbReference type="Rhea" id="RHEA:37059"/>
        <dbReference type="Rhea" id="RHEA-COMP:10162"/>
        <dbReference type="Rhea" id="RHEA-COMP:10163"/>
        <dbReference type="ChEBI" id="CHEBI:15378"/>
        <dbReference type="ChEBI" id="CHEBI:73682"/>
        <dbReference type="ChEBI" id="CHEBI:74411"/>
        <dbReference type="ChEBI" id="CHEBI:74418"/>
        <dbReference type="ChEBI" id="CHEBI:456215"/>
        <dbReference type="EC" id="2.3.1.234"/>
    </reaction>
</comment>
<evidence type="ECO:0000256" key="3">
    <source>
        <dbReference type="ARBA" id="ARBA00022723"/>
    </source>
</evidence>
<evidence type="ECO:0000256" key="5">
    <source>
        <dbReference type="ARBA" id="ARBA00048117"/>
    </source>
</evidence>
<evidence type="ECO:0000256" key="2">
    <source>
        <dbReference type="ARBA" id="ARBA00022694"/>
    </source>
</evidence>
<keyword evidence="4 6" id="KW-0012">Acyltransferase</keyword>
<dbReference type="EC" id="2.3.1.234" evidence="6"/>
<evidence type="ECO:0000256" key="1">
    <source>
        <dbReference type="ARBA" id="ARBA00022679"/>
    </source>
</evidence>
<dbReference type="InterPro" id="IPR000905">
    <property type="entry name" value="Gcp-like_dom"/>
</dbReference>
<dbReference type="PROSITE" id="PS01016">
    <property type="entry name" value="GLYCOPROTEASE"/>
    <property type="match status" value="1"/>
</dbReference>
<dbReference type="STRING" id="1801752.A3J61_01075"/>
<dbReference type="HAMAP" id="MF_01445">
    <property type="entry name" value="TsaD"/>
    <property type="match status" value="1"/>
</dbReference>
<protein>
    <recommendedName>
        <fullName evidence="6">tRNA N6-adenosine threonylcarbamoyltransferase</fullName>
        <ecNumber evidence="6">2.3.1.234</ecNumber>
    </recommendedName>
    <alternativeName>
        <fullName evidence="6">N6-L-threonylcarbamoyladenine synthase</fullName>
        <shortName evidence="6">t(6)A synthase</shortName>
    </alternativeName>
    <alternativeName>
        <fullName evidence="6">t(6)A37 threonylcarbamoyladenosine biosynthesis protein TsaD</fullName>
    </alternativeName>
    <alternativeName>
        <fullName evidence="6">tRNA threonylcarbamoyladenosine biosynthesis protein TsaD</fullName>
    </alternativeName>
</protein>
<dbReference type="PANTHER" id="PTHR11735:SF6">
    <property type="entry name" value="TRNA N6-ADENOSINE THREONYLCARBAMOYLTRANSFERASE, MITOCHONDRIAL"/>
    <property type="match status" value="1"/>
</dbReference>
<dbReference type="Gene3D" id="3.30.420.40">
    <property type="match status" value="3"/>
</dbReference>
<keyword evidence="6" id="KW-0963">Cytoplasm</keyword>
<organism evidence="8 9">
    <name type="scientific">Candidatus Nomurabacteria bacterium RIFCSPHIGHO2_02_FULL_38_15</name>
    <dbReference type="NCBI Taxonomy" id="1801752"/>
    <lineage>
        <taxon>Bacteria</taxon>
        <taxon>Candidatus Nomuraibacteriota</taxon>
    </lineage>
</organism>
<evidence type="ECO:0000313" key="8">
    <source>
        <dbReference type="EMBL" id="OGI72545.1"/>
    </source>
</evidence>
<feature type="domain" description="Gcp-like" evidence="7">
    <location>
        <begin position="29"/>
        <end position="75"/>
    </location>
</feature>
<comment type="caution">
    <text evidence="8">The sequence shown here is derived from an EMBL/GenBank/DDBJ whole genome shotgun (WGS) entry which is preliminary data.</text>
</comment>
<feature type="binding site" evidence="6">
    <location>
        <position position="371"/>
    </location>
    <ligand>
        <name>Fe cation</name>
        <dbReference type="ChEBI" id="CHEBI:24875"/>
    </ligand>
</feature>
<evidence type="ECO:0000256" key="6">
    <source>
        <dbReference type="HAMAP-Rule" id="MF_01445"/>
    </source>
</evidence>
<feature type="binding site" evidence="6">
    <location>
        <begin position="188"/>
        <end position="192"/>
    </location>
    <ligand>
        <name>substrate</name>
    </ligand>
</feature>
<dbReference type="GO" id="GO:0005506">
    <property type="term" value="F:iron ion binding"/>
    <property type="evidence" value="ECO:0007669"/>
    <property type="project" value="UniProtKB-UniRule"/>
</dbReference>